<evidence type="ECO:0000256" key="3">
    <source>
        <dbReference type="ARBA" id="ARBA00022705"/>
    </source>
</evidence>
<feature type="domain" description="Origin recognition complex subunit 5 C-terminal" evidence="8">
    <location>
        <begin position="325"/>
        <end position="482"/>
    </location>
</feature>
<evidence type="ECO:0000259" key="9">
    <source>
        <dbReference type="Pfam" id="PF21639"/>
    </source>
</evidence>
<dbReference type="InterPro" id="IPR047088">
    <property type="entry name" value="ORC5_C"/>
</dbReference>
<evidence type="ECO:0000256" key="2">
    <source>
        <dbReference type="ARBA" id="ARBA00006269"/>
    </source>
</evidence>
<proteinExistence type="inferred from homology"/>
<keyword evidence="6" id="KW-0539">Nucleus</keyword>
<comment type="subcellular location">
    <subcellularLocation>
        <location evidence="1">Nucleus</location>
    </subcellularLocation>
</comment>
<feature type="domain" description="ORC5 lid" evidence="9">
    <location>
        <begin position="238"/>
        <end position="292"/>
    </location>
</feature>
<evidence type="ECO:0000256" key="1">
    <source>
        <dbReference type="ARBA" id="ARBA00004123"/>
    </source>
</evidence>
<dbReference type="GO" id="GO:0006270">
    <property type="term" value="P:DNA replication initiation"/>
    <property type="evidence" value="ECO:0007669"/>
    <property type="project" value="TreeGrafter"/>
</dbReference>
<evidence type="ECO:0000256" key="5">
    <source>
        <dbReference type="ARBA" id="ARBA00022840"/>
    </source>
</evidence>
<evidence type="ECO:0000259" key="7">
    <source>
        <dbReference type="Pfam" id="PF13191"/>
    </source>
</evidence>
<dbReference type="AlphaFoldDB" id="A0A504YGK3"/>
<dbReference type="GO" id="GO:0005664">
    <property type="term" value="C:nuclear origin of replication recognition complex"/>
    <property type="evidence" value="ECO:0007669"/>
    <property type="project" value="TreeGrafter"/>
</dbReference>
<dbReference type="STRING" id="46835.A0A504YGK3"/>
<accession>A0A504YGK3</accession>
<comment type="caution">
    <text evidence="10">The sequence shown here is derived from an EMBL/GenBank/DDBJ whole genome shotgun (WGS) entry which is preliminary data.</text>
</comment>
<evidence type="ECO:0000259" key="8">
    <source>
        <dbReference type="Pfam" id="PF14630"/>
    </source>
</evidence>
<dbReference type="SUPFAM" id="SSF52540">
    <property type="entry name" value="P-loop containing nucleoside triphosphate hydrolases"/>
    <property type="match status" value="1"/>
</dbReference>
<dbReference type="Pfam" id="PF21639">
    <property type="entry name" value="ORC5_lid"/>
    <property type="match status" value="1"/>
</dbReference>
<evidence type="ECO:0000256" key="4">
    <source>
        <dbReference type="ARBA" id="ARBA00022741"/>
    </source>
</evidence>
<keyword evidence="3" id="KW-0235">DNA replication</keyword>
<dbReference type="Gene3D" id="3.40.50.300">
    <property type="entry name" value="P-loop containing nucleotide triphosphate hydrolases"/>
    <property type="match status" value="1"/>
</dbReference>
<feature type="domain" description="Orc1-like AAA ATPase" evidence="7">
    <location>
        <begin position="11"/>
        <end position="168"/>
    </location>
</feature>
<dbReference type="EMBL" id="SUNJ01008881">
    <property type="protein sequence ID" value="TPP60852.1"/>
    <property type="molecule type" value="Genomic_DNA"/>
</dbReference>
<organism evidence="10 11">
    <name type="scientific">Fasciola gigantica</name>
    <name type="common">Giant liver fluke</name>
    <dbReference type="NCBI Taxonomy" id="46835"/>
    <lineage>
        <taxon>Eukaryota</taxon>
        <taxon>Metazoa</taxon>
        <taxon>Spiralia</taxon>
        <taxon>Lophotrochozoa</taxon>
        <taxon>Platyhelminthes</taxon>
        <taxon>Trematoda</taxon>
        <taxon>Digenea</taxon>
        <taxon>Plagiorchiida</taxon>
        <taxon>Echinostomata</taxon>
        <taxon>Echinostomatoidea</taxon>
        <taxon>Fasciolidae</taxon>
        <taxon>Fasciola</taxon>
    </lineage>
</organism>
<dbReference type="InterPro" id="IPR027417">
    <property type="entry name" value="P-loop_NTPase"/>
</dbReference>
<evidence type="ECO:0000313" key="11">
    <source>
        <dbReference type="Proteomes" id="UP000316759"/>
    </source>
</evidence>
<dbReference type="GO" id="GO:0003688">
    <property type="term" value="F:DNA replication origin binding"/>
    <property type="evidence" value="ECO:0007669"/>
    <property type="project" value="TreeGrafter"/>
</dbReference>
<dbReference type="InterPro" id="IPR048866">
    <property type="entry name" value="ORC5_lid"/>
</dbReference>
<evidence type="ECO:0000313" key="10">
    <source>
        <dbReference type="EMBL" id="TPP60852.1"/>
    </source>
</evidence>
<reference evidence="10 11" key="1">
    <citation type="submission" date="2019-04" db="EMBL/GenBank/DDBJ databases">
        <title>Annotation for the trematode Fasciola gigantica.</title>
        <authorList>
            <person name="Choi Y.-J."/>
        </authorList>
    </citation>
    <scope>NUCLEOTIDE SEQUENCE [LARGE SCALE GENOMIC DNA]</scope>
    <source>
        <strain evidence="10">Uganda_cow_1</strain>
    </source>
</reference>
<sequence length="488" mass="54404">MVLTMESRNLLTGREKEQLYLESLLKSNLPMASCFVINGPSGCGKSRLISSTFGELERLYNQRWALINCVEGYSSVSQSVFSGVSPKLMFELVLQSVKLRYAPCSSVTCRCDGTPRFIEQLCDLLIEISDKSGDRDVPLSMILVFDQADKLRDADPLLLPLLVRLGSLVEDELCRSQSAPRIISLATVLVTRSPWEKFSSQTFHLEPMVIPITSYTRDQITCILMSLAPSNSDPKCFARFVDLLLTVCFPVCRNAGELIYLMQSNWSAFEEPVNKGLVAADDEWAQWKLAQPTLKRSLANLYLRTQKNRDTKNAVTPYNSSALELPYFTRYLLIAAFMASYNPRTADKKFLVKNSEKQSLRKKKQEKMSEKTKGLLRGPQVFPLDRLLAIFHALLRDESTPVPTSSLLLSQVACLTALGLLSATNPANVVSGFLSTGLGAVASGHHQSEMDPLANPRYRCLLSFETARAVAQSLDFDLPAYLTDFYGV</sequence>
<name>A0A504YGK3_FASGI</name>
<dbReference type="OrthoDB" id="365981at2759"/>
<dbReference type="Pfam" id="PF14630">
    <property type="entry name" value="ORC5_C"/>
    <property type="match status" value="1"/>
</dbReference>
<dbReference type="Proteomes" id="UP000316759">
    <property type="component" value="Unassembled WGS sequence"/>
</dbReference>
<protein>
    <submittedName>
        <fullName evidence="10">Origin recognition complex subunit</fullName>
    </submittedName>
</protein>
<dbReference type="InterPro" id="IPR041664">
    <property type="entry name" value="AAA_16"/>
</dbReference>
<evidence type="ECO:0000256" key="6">
    <source>
        <dbReference type="ARBA" id="ARBA00023242"/>
    </source>
</evidence>
<keyword evidence="4" id="KW-0547">Nucleotide-binding</keyword>
<gene>
    <name evidence="10" type="ORF">FGIG_04253</name>
</gene>
<dbReference type="PANTHER" id="PTHR12705:SF0">
    <property type="entry name" value="ORIGIN RECOGNITION COMPLEX SUBUNIT 5"/>
    <property type="match status" value="1"/>
</dbReference>
<comment type="similarity">
    <text evidence="2">Belongs to the ORC5 family.</text>
</comment>
<dbReference type="InterPro" id="IPR020796">
    <property type="entry name" value="ORC5"/>
</dbReference>
<keyword evidence="11" id="KW-1185">Reference proteome</keyword>
<keyword evidence="5" id="KW-0067">ATP-binding</keyword>
<dbReference type="PANTHER" id="PTHR12705">
    <property type="entry name" value="ORIGIN RECOGNITION COMPLEX SUBUNIT 5"/>
    <property type="match status" value="1"/>
</dbReference>
<dbReference type="Pfam" id="PF13191">
    <property type="entry name" value="AAA_16"/>
    <property type="match status" value="1"/>
</dbReference>